<dbReference type="SUPFAM" id="SSF51735">
    <property type="entry name" value="NAD(P)-binding Rossmann-fold domains"/>
    <property type="match status" value="1"/>
</dbReference>
<dbReference type="Gene3D" id="3.40.50.720">
    <property type="entry name" value="NAD(P)-binding Rossmann-like Domain"/>
    <property type="match status" value="1"/>
</dbReference>
<feature type="domain" description="NAD(P)-binding" evidence="1">
    <location>
        <begin position="9"/>
        <end position="150"/>
    </location>
</feature>
<dbReference type="PANTHER" id="PTHR47129">
    <property type="entry name" value="QUINONE OXIDOREDUCTASE 2"/>
    <property type="match status" value="1"/>
</dbReference>
<dbReference type="Gene3D" id="3.90.25.10">
    <property type="entry name" value="UDP-galactose 4-epimerase, domain 1"/>
    <property type="match status" value="1"/>
</dbReference>
<dbReference type="Proteomes" id="UP000310066">
    <property type="component" value="Unassembled WGS sequence"/>
</dbReference>
<organism evidence="2 3">
    <name type="scientific">Friedmanniomyces endolithicus</name>
    <dbReference type="NCBI Taxonomy" id="329885"/>
    <lineage>
        <taxon>Eukaryota</taxon>
        <taxon>Fungi</taxon>
        <taxon>Dikarya</taxon>
        <taxon>Ascomycota</taxon>
        <taxon>Pezizomycotina</taxon>
        <taxon>Dothideomycetes</taxon>
        <taxon>Dothideomycetidae</taxon>
        <taxon>Mycosphaerellales</taxon>
        <taxon>Teratosphaeriaceae</taxon>
        <taxon>Friedmanniomyces</taxon>
    </lineage>
</organism>
<protein>
    <recommendedName>
        <fullName evidence="1">NAD(P)-binding domain-containing protein</fullName>
    </recommendedName>
</protein>
<accession>A0A4U0VGE4</accession>
<dbReference type="PANTHER" id="PTHR47129:SF1">
    <property type="entry name" value="NMRA-LIKE DOMAIN-CONTAINING PROTEIN"/>
    <property type="match status" value="1"/>
</dbReference>
<dbReference type="EMBL" id="NAJP01000004">
    <property type="protein sequence ID" value="TKA48003.1"/>
    <property type="molecule type" value="Genomic_DNA"/>
</dbReference>
<gene>
    <name evidence="2" type="ORF">B0A54_01494</name>
</gene>
<comment type="caution">
    <text evidence="2">The sequence shown here is derived from an EMBL/GenBank/DDBJ whole genome shotgun (WGS) entry which is preliminary data.</text>
</comment>
<evidence type="ECO:0000313" key="2">
    <source>
        <dbReference type="EMBL" id="TKA48003.1"/>
    </source>
</evidence>
<reference evidence="2 3" key="1">
    <citation type="submission" date="2017-03" db="EMBL/GenBank/DDBJ databases">
        <title>Genomes of endolithic fungi from Antarctica.</title>
        <authorList>
            <person name="Coleine C."/>
            <person name="Masonjones S."/>
            <person name="Stajich J.E."/>
        </authorList>
    </citation>
    <scope>NUCLEOTIDE SEQUENCE [LARGE SCALE GENOMIC DNA]</scope>
    <source>
        <strain evidence="2 3">CCFEE 5311</strain>
    </source>
</reference>
<sequence>MPLPILLTGVTGGLGAAILHTLLHTHALPPSTLIATSRSESNRSHFASQDLHFRLADYARPETLLAAFEGIGDLLFMSSSERDNAKRLVEHRNVVEAAKAKGVGRVWYVSLALGGFGNGSRAAVMQAHIATEEMLKSSGLDFITLRAGSYSEAFPLFLNWYPSSTTILLPNLMPSVAQGKAAWTSRDELGEGIAALLAKGLAAYPSIIPQTDRNIILLTGPVAEPPSALVEAINRGRGTDTRIEFLEPEAWVQAQAKHDEGGKGVAWFRSRLVWLQGLAEGDCEVVDSALEVLLGRRPATGPQAVERLVRAEAGYTWHQNYVGPRK</sequence>
<evidence type="ECO:0000313" key="3">
    <source>
        <dbReference type="Proteomes" id="UP000310066"/>
    </source>
</evidence>
<name>A0A4U0VGE4_9PEZI</name>
<dbReference type="InterPro" id="IPR052718">
    <property type="entry name" value="NmrA-type_oxidoreductase"/>
</dbReference>
<dbReference type="InterPro" id="IPR016040">
    <property type="entry name" value="NAD(P)-bd_dom"/>
</dbReference>
<dbReference type="AlphaFoldDB" id="A0A4U0VGE4"/>
<dbReference type="OrthoDB" id="419598at2759"/>
<dbReference type="STRING" id="329885.A0A4U0VGE4"/>
<evidence type="ECO:0000259" key="1">
    <source>
        <dbReference type="Pfam" id="PF13460"/>
    </source>
</evidence>
<dbReference type="InterPro" id="IPR036291">
    <property type="entry name" value="NAD(P)-bd_dom_sf"/>
</dbReference>
<proteinExistence type="predicted"/>
<dbReference type="Pfam" id="PF13460">
    <property type="entry name" value="NAD_binding_10"/>
    <property type="match status" value="1"/>
</dbReference>